<feature type="region of interest" description="Disordered" evidence="1">
    <location>
        <begin position="199"/>
        <end position="228"/>
    </location>
</feature>
<dbReference type="AlphaFoldDB" id="A0A2T0SDL9"/>
<evidence type="ECO:0000313" key="5">
    <source>
        <dbReference type="Proteomes" id="UP000239209"/>
    </source>
</evidence>
<comment type="caution">
    <text evidence="4">The sequence shown here is derived from an EMBL/GenBank/DDBJ whole genome shotgun (WGS) entry which is preliminary data.</text>
</comment>
<keyword evidence="5" id="KW-1185">Reference proteome</keyword>
<reference evidence="4 5" key="1">
    <citation type="submission" date="2018-03" db="EMBL/GenBank/DDBJ databases">
        <title>Genomic Encyclopedia of Archaeal and Bacterial Type Strains, Phase II (KMG-II): from individual species to whole genera.</title>
        <authorList>
            <person name="Goeker M."/>
        </authorList>
    </citation>
    <scope>NUCLEOTIDE SEQUENCE [LARGE SCALE GENOMIC DNA]</scope>
    <source>
        <strain evidence="4 5">DSM 45348</strain>
    </source>
</reference>
<keyword evidence="2" id="KW-0472">Membrane</keyword>
<dbReference type="EMBL" id="PVZG01000003">
    <property type="protein sequence ID" value="PRY31423.1"/>
    <property type="molecule type" value="Genomic_DNA"/>
</dbReference>
<feature type="transmembrane region" description="Helical" evidence="2">
    <location>
        <begin position="81"/>
        <end position="102"/>
    </location>
</feature>
<dbReference type="RefSeq" id="WP_106125902.1">
    <property type="nucleotide sequence ID" value="NZ_PVZG01000003.1"/>
</dbReference>
<feature type="domain" description="VanZ-like" evidence="3">
    <location>
        <begin position="11"/>
        <end position="130"/>
    </location>
</feature>
<dbReference type="Proteomes" id="UP000239209">
    <property type="component" value="Unassembled WGS sequence"/>
</dbReference>
<sequence>MWRRAAIGTLVLYAAAVVAITIFPIRVHPASYWAGEPFMTMVHWRPGDVDAPSFTLNVIMFIPFGVLLPLLWPASDGLRAIAVRAVTASTAIETVQLVLGLTVGSRRTIDVNDLIANTAGAVIGLLVLRLAVPSPVHRARVLAVPSGVRPACVQAVPSRFRWAFVLAVPSRFRRARVLAVFFPVRRARALAVRAGARATEAGGGDQPGAPRSPSAGGSTSGCRGRDVR</sequence>
<feature type="transmembrane region" description="Helical" evidence="2">
    <location>
        <begin position="53"/>
        <end position="74"/>
    </location>
</feature>
<dbReference type="PANTHER" id="PTHR36834">
    <property type="entry name" value="MEMBRANE PROTEIN-RELATED"/>
    <property type="match status" value="1"/>
</dbReference>
<dbReference type="PANTHER" id="PTHR36834:SF1">
    <property type="entry name" value="INTEGRAL MEMBRANE PROTEIN"/>
    <property type="match status" value="1"/>
</dbReference>
<gene>
    <name evidence="4" type="ORF">CLV70_103310</name>
</gene>
<dbReference type="InterPro" id="IPR006976">
    <property type="entry name" value="VanZ-like"/>
</dbReference>
<organism evidence="4 5">
    <name type="scientific">Pseudosporangium ferrugineum</name>
    <dbReference type="NCBI Taxonomy" id="439699"/>
    <lineage>
        <taxon>Bacteria</taxon>
        <taxon>Bacillati</taxon>
        <taxon>Actinomycetota</taxon>
        <taxon>Actinomycetes</taxon>
        <taxon>Micromonosporales</taxon>
        <taxon>Micromonosporaceae</taxon>
        <taxon>Pseudosporangium</taxon>
    </lineage>
</organism>
<evidence type="ECO:0000313" key="4">
    <source>
        <dbReference type="EMBL" id="PRY31423.1"/>
    </source>
</evidence>
<keyword evidence="2" id="KW-1133">Transmembrane helix</keyword>
<keyword evidence="2" id="KW-0812">Transmembrane</keyword>
<evidence type="ECO:0000256" key="2">
    <source>
        <dbReference type="SAM" id="Phobius"/>
    </source>
</evidence>
<proteinExistence type="predicted"/>
<protein>
    <submittedName>
        <fullName evidence="4">Glycopeptide antibiotics resistance protein</fullName>
    </submittedName>
</protein>
<accession>A0A2T0SDL9</accession>
<name>A0A2T0SDL9_9ACTN</name>
<evidence type="ECO:0000259" key="3">
    <source>
        <dbReference type="Pfam" id="PF04892"/>
    </source>
</evidence>
<dbReference type="InterPro" id="IPR053150">
    <property type="entry name" value="Teicoplanin_resist-assoc"/>
</dbReference>
<feature type="transmembrane region" description="Helical" evidence="2">
    <location>
        <begin position="114"/>
        <end position="132"/>
    </location>
</feature>
<evidence type="ECO:0000256" key="1">
    <source>
        <dbReference type="SAM" id="MobiDB-lite"/>
    </source>
</evidence>
<dbReference type="Pfam" id="PF04892">
    <property type="entry name" value="VanZ"/>
    <property type="match status" value="1"/>
</dbReference>
<dbReference type="OrthoDB" id="3296153at2"/>